<dbReference type="EMBL" id="CP003923">
    <property type="protein sequence ID" value="AIC95998.1"/>
    <property type="molecule type" value="Genomic_DNA"/>
</dbReference>
<dbReference type="STRING" id="1246626.BleG1_3451"/>
<dbReference type="RefSeq" id="WP_051667647.1">
    <property type="nucleotide sequence ID" value="NZ_CP003923.1"/>
</dbReference>
<dbReference type="PATRIC" id="fig|1246626.3.peg.3439"/>
<dbReference type="Pfam" id="PF09346">
    <property type="entry name" value="SMI1_KNR4"/>
    <property type="match status" value="1"/>
</dbReference>
<dbReference type="Proteomes" id="UP000027142">
    <property type="component" value="Chromosome"/>
</dbReference>
<dbReference type="HOGENOM" id="CLU_822997_0_0_9"/>
<evidence type="ECO:0000313" key="2">
    <source>
        <dbReference type="EMBL" id="AIC95998.1"/>
    </source>
</evidence>
<keyword evidence="3" id="KW-1185">Reference proteome</keyword>
<feature type="domain" description="Knr4/Smi1-like" evidence="1">
    <location>
        <begin position="16"/>
        <end position="143"/>
    </location>
</feature>
<dbReference type="Gene3D" id="3.40.1580.10">
    <property type="entry name" value="SMI1/KNR4-like"/>
    <property type="match status" value="1"/>
</dbReference>
<dbReference type="AlphaFoldDB" id="A0A060M628"/>
<dbReference type="SUPFAM" id="SSF160631">
    <property type="entry name" value="SMI1/KNR4-like"/>
    <property type="match status" value="1"/>
</dbReference>
<dbReference type="SMART" id="SM00860">
    <property type="entry name" value="SMI1_KNR4"/>
    <property type="match status" value="1"/>
</dbReference>
<gene>
    <name evidence="2" type="ORF">BleG1_3451</name>
</gene>
<sequence length="337" mass="38770">MQAIWAEDNMGISLESATDTTVREAEERLGVVLPLTYVALVKVQNGGSLTANAVPSPSKDIQEPYIEVEEIFGIGDGGIYDSPYLIKEWDLPAGIVLFSGTGHSWLAFDYRQTKENPPIVYFEVDAETMEYPLADHFDDFLEMLYVEEGEEWEDADDEDEILTHQAFEALMKEKNSEKLRNAIERTLQSEMDYEWLGNIYLKLSTYPTHSIRAKIANQIWSMKSAFLDENVLAKLVQVFKEDANQEVKAYAELLEEKINWSYHQWLSNLDGTGTSPLVYDQKRIIHVYKDEGAWIVEIVEIEGKDLEQRYSSKEKLLDEFKLNGLTIEQVWERMALL</sequence>
<organism evidence="2 3">
    <name type="scientific">Shouchella lehensis G1</name>
    <dbReference type="NCBI Taxonomy" id="1246626"/>
    <lineage>
        <taxon>Bacteria</taxon>
        <taxon>Bacillati</taxon>
        <taxon>Bacillota</taxon>
        <taxon>Bacilli</taxon>
        <taxon>Bacillales</taxon>
        <taxon>Bacillaceae</taxon>
        <taxon>Shouchella</taxon>
    </lineage>
</organism>
<dbReference type="InterPro" id="IPR037883">
    <property type="entry name" value="Knr4/Smi1-like_sf"/>
</dbReference>
<dbReference type="OrthoDB" id="8657476at2"/>
<reference evidence="2 3" key="1">
    <citation type="journal article" date="2014" name="Gene">
        <title>A comparative genomic analysis of the alkalitolerant soil bacterium Bacillus lehensis G1.</title>
        <authorList>
            <person name="Noor Y.M."/>
            <person name="Samsulrizal N.H."/>
            <person name="Jema'on N.A."/>
            <person name="Low K.O."/>
            <person name="Ramli A.N."/>
            <person name="Alias N.I."/>
            <person name="Damis S.I."/>
            <person name="Fuzi S.F."/>
            <person name="Isa M.N."/>
            <person name="Murad A.M."/>
            <person name="Raih M.F."/>
            <person name="Bakar F.D."/>
            <person name="Najimudin N."/>
            <person name="Mahadi N.M."/>
            <person name="Illias R.M."/>
        </authorList>
    </citation>
    <scope>NUCLEOTIDE SEQUENCE [LARGE SCALE GENOMIC DNA]</scope>
    <source>
        <strain evidence="2 3">G1</strain>
    </source>
</reference>
<protein>
    <submittedName>
        <fullName evidence="2">Cell wall assembly/cell proliferation coordinating protein, KNR4-like protein</fullName>
    </submittedName>
</protein>
<evidence type="ECO:0000313" key="3">
    <source>
        <dbReference type="Proteomes" id="UP000027142"/>
    </source>
</evidence>
<dbReference type="InterPro" id="IPR018958">
    <property type="entry name" value="Knr4/Smi1-like_dom"/>
</dbReference>
<accession>A0A060M628</accession>
<dbReference type="eggNOG" id="COG0457">
    <property type="taxonomic scope" value="Bacteria"/>
</dbReference>
<dbReference type="KEGG" id="ble:BleG1_3451"/>
<evidence type="ECO:0000259" key="1">
    <source>
        <dbReference type="SMART" id="SM00860"/>
    </source>
</evidence>
<proteinExistence type="predicted"/>
<name>A0A060M628_9BACI</name>